<dbReference type="Gene3D" id="1.20.58.340">
    <property type="entry name" value="Magnesium transport protein CorA, transmembrane region"/>
    <property type="match status" value="2"/>
</dbReference>
<dbReference type="SUPFAM" id="SSF143865">
    <property type="entry name" value="CorA soluble domain-like"/>
    <property type="match status" value="1"/>
</dbReference>
<name>A0A1S1YT14_FLAPC</name>
<keyword evidence="9 12" id="KW-0472">Membrane</keyword>
<dbReference type="Proteomes" id="UP000179797">
    <property type="component" value="Unassembled WGS sequence"/>
</dbReference>
<keyword evidence="6 12" id="KW-0460">Magnesium</keyword>
<keyword evidence="7 12" id="KW-1133">Transmembrane helix</keyword>
<evidence type="ECO:0000256" key="11">
    <source>
        <dbReference type="ARBA" id="ARBA00045497"/>
    </source>
</evidence>
<reference evidence="13 14" key="1">
    <citation type="journal article" date="2012" name="Int. J. Syst. Evol. Microbiol.">
        <title>Flammeovirga pacifica sp. nov., isolated from deep-sea sediment.</title>
        <authorList>
            <person name="Xu H."/>
            <person name="Fu Y."/>
            <person name="Yang N."/>
            <person name="Ding Z."/>
            <person name="Lai Q."/>
            <person name="Zeng R."/>
        </authorList>
    </citation>
    <scope>NUCLEOTIDE SEQUENCE [LARGE SCALE GENOMIC DNA]</scope>
    <source>
        <strain evidence="14">DSM 24597 / LMG 26175 / WPAGA1</strain>
    </source>
</reference>
<evidence type="ECO:0000256" key="10">
    <source>
        <dbReference type="ARBA" id="ARBA00034269"/>
    </source>
</evidence>
<dbReference type="PANTHER" id="PTHR46494">
    <property type="entry name" value="CORA FAMILY METAL ION TRANSPORTER (EUROFUNG)"/>
    <property type="match status" value="1"/>
</dbReference>
<dbReference type="EMBL" id="JRYR02000002">
    <property type="protein sequence ID" value="OHX64167.1"/>
    <property type="molecule type" value="Genomic_DNA"/>
</dbReference>
<dbReference type="AlphaFoldDB" id="A0A1S1YT14"/>
<feature type="transmembrane region" description="Helical" evidence="12">
    <location>
        <begin position="327"/>
        <end position="347"/>
    </location>
</feature>
<dbReference type="InterPro" id="IPR002523">
    <property type="entry name" value="MgTranspt_CorA/ZnTranspt_ZntB"/>
</dbReference>
<evidence type="ECO:0000256" key="7">
    <source>
        <dbReference type="ARBA" id="ARBA00022989"/>
    </source>
</evidence>
<dbReference type="NCBIfam" id="TIGR00383">
    <property type="entry name" value="corA"/>
    <property type="match status" value="1"/>
</dbReference>
<dbReference type="GO" id="GO:0005886">
    <property type="term" value="C:plasma membrane"/>
    <property type="evidence" value="ECO:0007669"/>
    <property type="project" value="UniProtKB-SubCell"/>
</dbReference>
<evidence type="ECO:0000256" key="5">
    <source>
        <dbReference type="ARBA" id="ARBA00022692"/>
    </source>
</evidence>
<evidence type="ECO:0000256" key="3">
    <source>
        <dbReference type="ARBA" id="ARBA00022448"/>
    </source>
</evidence>
<dbReference type="PANTHER" id="PTHR46494:SF1">
    <property type="entry name" value="CORA FAMILY METAL ION TRANSPORTER (EUROFUNG)"/>
    <property type="match status" value="1"/>
</dbReference>
<protein>
    <recommendedName>
        <fullName evidence="12">Magnesium transport protein CorA</fullName>
    </recommendedName>
</protein>
<evidence type="ECO:0000256" key="12">
    <source>
        <dbReference type="RuleBase" id="RU362010"/>
    </source>
</evidence>
<keyword evidence="3 12" id="KW-0813">Transport</keyword>
<dbReference type="GO" id="GO:0015095">
    <property type="term" value="F:magnesium ion transmembrane transporter activity"/>
    <property type="evidence" value="ECO:0007669"/>
    <property type="project" value="UniProtKB-UniRule"/>
</dbReference>
<proteinExistence type="inferred from homology"/>
<evidence type="ECO:0000256" key="6">
    <source>
        <dbReference type="ARBA" id="ARBA00022842"/>
    </source>
</evidence>
<evidence type="ECO:0000313" key="14">
    <source>
        <dbReference type="Proteomes" id="UP000179797"/>
    </source>
</evidence>
<dbReference type="GO" id="GO:0000287">
    <property type="term" value="F:magnesium ion binding"/>
    <property type="evidence" value="ECO:0007669"/>
    <property type="project" value="TreeGrafter"/>
</dbReference>
<dbReference type="InterPro" id="IPR004488">
    <property type="entry name" value="Mg/Co-transport_prot_CorA"/>
</dbReference>
<comment type="subcellular location">
    <subcellularLocation>
        <location evidence="1">Cell membrane</location>
        <topology evidence="1">Multi-pass membrane protein</topology>
    </subcellularLocation>
    <subcellularLocation>
        <location evidence="12">Membrane</location>
        <topology evidence="12">Multi-pass membrane protein</topology>
    </subcellularLocation>
</comment>
<comment type="caution">
    <text evidence="13">The sequence shown here is derived from an EMBL/GenBank/DDBJ whole genome shotgun (WGS) entry which is preliminary data.</text>
</comment>
<dbReference type="CDD" id="cd12828">
    <property type="entry name" value="TmCorA-like_1"/>
    <property type="match status" value="1"/>
</dbReference>
<keyword evidence="5 12" id="KW-0812">Transmembrane</keyword>
<dbReference type="STRING" id="915059.NH26_21420"/>
<evidence type="ECO:0000313" key="13">
    <source>
        <dbReference type="EMBL" id="OHX64167.1"/>
    </source>
</evidence>
<evidence type="ECO:0000256" key="1">
    <source>
        <dbReference type="ARBA" id="ARBA00004651"/>
    </source>
</evidence>
<dbReference type="FunFam" id="1.20.58.340:FF:000004">
    <property type="entry name" value="Magnesium transport protein CorA"/>
    <property type="match status" value="1"/>
</dbReference>
<evidence type="ECO:0000256" key="2">
    <source>
        <dbReference type="ARBA" id="ARBA00009765"/>
    </source>
</evidence>
<keyword evidence="4 12" id="KW-1003">Cell membrane</keyword>
<comment type="similarity">
    <text evidence="2 12">Belongs to the CorA metal ion transporter (MIT) (TC 1.A.35) family.</text>
</comment>
<dbReference type="Gene3D" id="3.30.460.20">
    <property type="entry name" value="CorA soluble domain-like"/>
    <property type="match status" value="1"/>
</dbReference>
<dbReference type="GO" id="GO:0050897">
    <property type="term" value="F:cobalt ion binding"/>
    <property type="evidence" value="ECO:0007669"/>
    <property type="project" value="TreeGrafter"/>
</dbReference>
<accession>A0A1S1YT14</accession>
<comment type="catalytic activity">
    <reaction evidence="10">
        <text>Mg(2+)(in) = Mg(2+)(out)</text>
        <dbReference type="Rhea" id="RHEA:29827"/>
        <dbReference type="ChEBI" id="CHEBI:18420"/>
    </reaction>
</comment>
<dbReference type="Pfam" id="PF01544">
    <property type="entry name" value="CorA"/>
    <property type="match status" value="1"/>
</dbReference>
<feature type="transmembrane region" description="Helical" evidence="12">
    <location>
        <begin position="292"/>
        <end position="315"/>
    </location>
</feature>
<dbReference type="OrthoDB" id="9803416at2"/>
<dbReference type="SUPFAM" id="SSF144083">
    <property type="entry name" value="Magnesium transport protein CorA, transmembrane region"/>
    <property type="match status" value="1"/>
</dbReference>
<dbReference type="RefSeq" id="WP_044226379.1">
    <property type="nucleotide sequence ID" value="NZ_JRYR02000002.1"/>
</dbReference>
<comment type="function">
    <text evidence="11">Mediates influx of magnesium ions. Alternates between open and closed states. Activated by low cytoplasmic Mg(2+) levels. Inactive when cytoplasmic Mg(2+) levels are high.</text>
</comment>
<keyword evidence="14" id="KW-1185">Reference proteome</keyword>
<gene>
    <name evidence="12" type="primary">corA</name>
    <name evidence="13" type="ORF">NH26_21420</name>
</gene>
<organism evidence="13 14">
    <name type="scientific">Flammeovirga pacifica</name>
    <dbReference type="NCBI Taxonomy" id="915059"/>
    <lineage>
        <taxon>Bacteria</taxon>
        <taxon>Pseudomonadati</taxon>
        <taxon>Bacteroidota</taxon>
        <taxon>Cytophagia</taxon>
        <taxon>Cytophagales</taxon>
        <taxon>Flammeovirgaceae</taxon>
        <taxon>Flammeovirga</taxon>
    </lineage>
</organism>
<evidence type="ECO:0000256" key="9">
    <source>
        <dbReference type="ARBA" id="ARBA00023136"/>
    </source>
</evidence>
<sequence>MIKFSLLKQKTIGKSPEDLVFVGEKKTNDVVVTLRDFGPDHFHEQNIKTVEEAREYVDSDSVTWINFNGIHDVPLIEQLKDNKINPHILSDVIDTTARPKFQEYDNAFLITMKILGYNKKERKLNEEHFSLVLYKNCVLTFKETDEDLFRPLIQRIKIGRKKIKGSNVDYLIFNLLDIIVDHSVNAIREISEEIDEFENILLSNQKMEIIDEIISYKKVVNNFRKNIKPILEMFNQLNKYQPLFIEKKNKAYFNELLNNTKQASEIADSYREILSDQLNIYHTTISSKLNSVMMTLTIFSVIFIPLTFIAGIYGTNFDNIPELHYQYGYYSMWFIMIIITIFMLFYFKKKKWLA</sequence>
<evidence type="ECO:0000256" key="8">
    <source>
        <dbReference type="ARBA" id="ARBA00023065"/>
    </source>
</evidence>
<evidence type="ECO:0000256" key="4">
    <source>
        <dbReference type="ARBA" id="ARBA00022475"/>
    </source>
</evidence>
<dbReference type="InterPro" id="IPR045861">
    <property type="entry name" value="CorA_cytoplasmic_dom"/>
</dbReference>
<keyword evidence="8 12" id="KW-0406">Ion transport</keyword>
<dbReference type="GO" id="GO:0015087">
    <property type="term" value="F:cobalt ion transmembrane transporter activity"/>
    <property type="evidence" value="ECO:0007669"/>
    <property type="project" value="UniProtKB-UniRule"/>
</dbReference>
<dbReference type="InterPro" id="IPR045863">
    <property type="entry name" value="CorA_TM1_TM2"/>
</dbReference>